<proteinExistence type="predicted"/>
<dbReference type="AlphaFoldDB" id="A0A8H6QVL6"/>
<dbReference type="EMBL" id="JACBAG010001858">
    <property type="protein sequence ID" value="KAF7179584.1"/>
    <property type="molecule type" value="Genomic_DNA"/>
</dbReference>
<comment type="subcellular location">
    <subcellularLocation>
        <location evidence="1">Membrane</location>
        <topology evidence="1">Multi-pass membrane protein</topology>
    </subcellularLocation>
</comment>
<dbReference type="PANTHER" id="PTHR23501:SF43">
    <property type="entry name" value="MULTIDRUG TRANSPORTER, PUTATIVE (AFU_ORTHOLOGUE AFUA_6G03040)-RELATED"/>
    <property type="match status" value="1"/>
</dbReference>
<organism evidence="6 7">
    <name type="scientific">Aspergillus felis</name>
    <dbReference type="NCBI Taxonomy" id="1287682"/>
    <lineage>
        <taxon>Eukaryota</taxon>
        <taxon>Fungi</taxon>
        <taxon>Dikarya</taxon>
        <taxon>Ascomycota</taxon>
        <taxon>Pezizomycotina</taxon>
        <taxon>Eurotiomycetes</taxon>
        <taxon>Eurotiomycetidae</taxon>
        <taxon>Eurotiales</taxon>
        <taxon>Aspergillaceae</taxon>
        <taxon>Aspergillus</taxon>
        <taxon>Aspergillus subgen. Fumigati</taxon>
    </lineage>
</organism>
<reference evidence="6" key="1">
    <citation type="submission" date="2020-06" db="EMBL/GenBank/DDBJ databases">
        <title>Draft genome sequences of strains closely related to Aspergillus parafelis and Aspergillus hiratsukae.</title>
        <authorList>
            <person name="Dos Santos R.A.C."/>
            <person name="Rivero-Menendez O."/>
            <person name="Steenwyk J.L."/>
            <person name="Mead M.E."/>
            <person name="Goldman G.H."/>
            <person name="Alastruey-Izquierdo A."/>
            <person name="Rokas A."/>
        </authorList>
    </citation>
    <scope>NUCLEOTIDE SEQUENCE</scope>
    <source>
        <strain evidence="6">CNM-CM7691</strain>
    </source>
</reference>
<keyword evidence="4" id="KW-0472">Membrane</keyword>
<keyword evidence="7" id="KW-1185">Reference proteome</keyword>
<dbReference type="PANTHER" id="PTHR23501">
    <property type="entry name" value="MAJOR FACILITATOR SUPERFAMILY"/>
    <property type="match status" value="1"/>
</dbReference>
<feature type="chain" id="PRO_5034836781" evidence="5">
    <location>
        <begin position="22"/>
        <end position="139"/>
    </location>
</feature>
<keyword evidence="3" id="KW-1133">Transmembrane helix</keyword>
<evidence type="ECO:0000256" key="2">
    <source>
        <dbReference type="ARBA" id="ARBA00022692"/>
    </source>
</evidence>
<feature type="signal peptide" evidence="5">
    <location>
        <begin position="1"/>
        <end position="21"/>
    </location>
</feature>
<keyword evidence="5" id="KW-0732">Signal</keyword>
<evidence type="ECO:0000313" key="6">
    <source>
        <dbReference type="EMBL" id="KAF7179584.1"/>
    </source>
</evidence>
<evidence type="ECO:0000313" key="7">
    <source>
        <dbReference type="Proteomes" id="UP000641853"/>
    </source>
</evidence>
<evidence type="ECO:0000256" key="4">
    <source>
        <dbReference type="ARBA" id="ARBA00023136"/>
    </source>
</evidence>
<gene>
    <name evidence="6" type="ORF">CNMCM7691_008632</name>
</gene>
<keyword evidence="2" id="KW-0812">Transmembrane</keyword>
<comment type="caution">
    <text evidence="6">The sequence shown here is derived from an EMBL/GenBank/DDBJ whole genome shotgun (WGS) entry which is preliminary data.</text>
</comment>
<dbReference type="GO" id="GO:0022857">
    <property type="term" value="F:transmembrane transporter activity"/>
    <property type="evidence" value="ECO:0007669"/>
    <property type="project" value="TreeGrafter"/>
</dbReference>
<accession>A0A8H6QVL6</accession>
<dbReference type="Proteomes" id="UP000641853">
    <property type="component" value="Unassembled WGS sequence"/>
</dbReference>
<protein>
    <submittedName>
        <fullName evidence="6">Uncharacterized protein</fullName>
    </submittedName>
</protein>
<evidence type="ECO:0000256" key="3">
    <source>
        <dbReference type="ARBA" id="ARBA00022989"/>
    </source>
</evidence>
<evidence type="ECO:0000256" key="5">
    <source>
        <dbReference type="SAM" id="SignalP"/>
    </source>
</evidence>
<name>A0A8H6QVL6_9EURO</name>
<dbReference type="GO" id="GO:0005886">
    <property type="term" value="C:plasma membrane"/>
    <property type="evidence" value="ECO:0007669"/>
    <property type="project" value="TreeGrafter"/>
</dbReference>
<sequence>MTSTLLTFGTVLILTSTACFSALTDDHAVADRQYGFEVLMSAGLGIVLTTQYVILKTTFPECDMAAGTGAMNIVRAMGGRIGLAICAAMLRSRLNDELAAVLPGRSLDQIQLAGNSLHAENIGFSTEEIAGVRRLWSAV</sequence>
<evidence type="ECO:0000256" key="1">
    <source>
        <dbReference type="ARBA" id="ARBA00004141"/>
    </source>
</evidence>